<dbReference type="AlphaFoldDB" id="A0A543JQ82"/>
<protein>
    <recommendedName>
        <fullName evidence="3">CDP-glycerol:poly(Glycerophosphate) glycerophosphotransferase</fullName>
    </recommendedName>
</protein>
<sequence>MCVFQGWVMAPGSPGADRWVTRKGCRTVLVVVPHVTAGTRLADLLQLLSGDQRLQVVFTVPSMADAWHGADEYVRRWDGVVLPWEQVVRMRFDLALAASFQQIHRIQAPVVLSPHGVGLVKSRLSPWDDRDGEVPPTLGLSRELVVRDGRIVPAALLLTHEAELARLRDSCPEAVPRAVIAGDLCFDRLRVSRPLRTRYREALGVRRGQQLVVVSSTWSSHSLLGSESDLVARLTTDLPADRYRVVTAVHPLVWALHGSWQVRSWFADYLDAGHALLPPEDGWRAAVVAADAVIGDHGSVTVYAAALGVPVLMNRSSARDEAPGSVASALRRLAHALDDRDLTRQLREVRSAHRPGRHAELGALVTSRPGQAAALVRRTAYEILRLPEPARPAPVQPVPLPVLLSHPFAGGLGVAC</sequence>
<gene>
    <name evidence="1" type="ORF">FHX81_7465</name>
</gene>
<evidence type="ECO:0008006" key="3">
    <source>
        <dbReference type="Google" id="ProtNLM"/>
    </source>
</evidence>
<evidence type="ECO:0000313" key="2">
    <source>
        <dbReference type="Proteomes" id="UP000316628"/>
    </source>
</evidence>
<organism evidence="1 2">
    <name type="scientific">Saccharothrix saharensis</name>
    <dbReference type="NCBI Taxonomy" id="571190"/>
    <lineage>
        <taxon>Bacteria</taxon>
        <taxon>Bacillati</taxon>
        <taxon>Actinomycetota</taxon>
        <taxon>Actinomycetes</taxon>
        <taxon>Pseudonocardiales</taxon>
        <taxon>Pseudonocardiaceae</taxon>
        <taxon>Saccharothrix</taxon>
    </lineage>
</organism>
<dbReference type="Proteomes" id="UP000316628">
    <property type="component" value="Unassembled WGS sequence"/>
</dbReference>
<keyword evidence="2" id="KW-1185">Reference proteome</keyword>
<comment type="caution">
    <text evidence="1">The sequence shown here is derived from an EMBL/GenBank/DDBJ whole genome shotgun (WGS) entry which is preliminary data.</text>
</comment>
<name>A0A543JQ82_9PSEU</name>
<dbReference type="EMBL" id="VFPP01000001">
    <property type="protein sequence ID" value="TQM84999.1"/>
    <property type="molecule type" value="Genomic_DNA"/>
</dbReference>
<reference evidence="1 2" key="1">
    <citation type="submission" date="2019-06" db="EMBL/GenBank/DDBJ databases">
        <title>Sequencing the genomes of 1000 actinobacteria strains.</title>
        <authorList>
            <person name="Klenk H.-P."/>
        </authorList>
    </citation>
    <scope>NUCLEOTIDE SEQUENCE [LARGE SCALE GENOMIC DNA]</scope>
    <source>
        <strain evidence="1 2">DSM 45456</strain>
    </source>
</reference>
<accession>A0A543JQ82</accession>
<evidence type="ECO:0000313" key="1">
    <source>
        <dbReference type="EMBL" id="TQM84999.1"/>
    </source>
</evidence>
<proteinExistence type="predicted"/>
<dbReference type="SUPFAM" id="SSF53756">
    <property type="entry name" value="UDP-Glycosyltransferase/glycogen phosphorylase"/>
    <property type="match status" value="1"/>
</dbReference>